<dbReference type="InterPro" id="IPR012340">
    <property type="entry name" value="NA-bd_OB-fold"/>
</dbReference>
<dbReference type="InterPro" id="IPR012156">
    <property type="entry name" value="Cold_shock_CspA"/>
</dbReference>
<dbReference type="InterPro" id="IPR051373">
    <property type="entry name" value="Lin-28_RNA-binding"/>
</dbReference>
<evidence type="ECO:0000259" key="3">
    <source>
        <dbReference type="PROSITE" id="PS51857"/>
    </source>
</evidence>
<dbReference type="Pfam" id="PF00313">
    <property type="entry name" value="CSD"/>
    <property type="match status" value="1"/>
</dbReference>
<organism evidence="4 5">
    <name type="scientific">Neptunomonas japonica JAMM 1380</name>
    <dbReference type="NCBI Taxonomy" id="1441457"/>
    <lineage>
        <taxon>Bacteria</taxon>
        <taxon>Pseudomonadati</taxon>
        <taxon>Pseudomonadota</taxon>
        <taxon>Gammaproteobacteria</taxon>
        <taxon>Oceanospirillales</taxon>
        <taxon>Oceanospirillaceae</taxon>
        <taxon>Neptunomonas</taxon>
    </lineage>
</organism>
<dbReference type="GO" id="GO:0005829">
    <property type="term" value="C:cytosol"/>
    <property type="evidence" value="ECO:0007669"/>
    <property type="project" value="UniProtKB-ARBA"/>
</dbReference>
<dbReference type="PRINTS" id="PR00050">
    <property type="entry name" value="COLDSHOCK"/>
</dbReference>
<dbReference type="PROSITE" id="PS51857">
    <property type="entry name" value="CSD_2"/>
    <property type="match status" value="1"/>
</dbReference>
<accession>A0A7R6PT70</accession>
<keyword evidence="5" id="KW-1185">Reference proteome</keyword>
<dbReference type="EMBL" id="AP014546">
    <property type="protein sequence ID" value="BBB29975.1"/>
    <property type="molecule type" value="Genomic_DNA"/>
</dbReference>
<dbReference type="GO" id="GO:0003729">
    <property type="term" value="F:mRNA binding"/>
    <property type="evidence" value="ECO:0007669"/>
    <property type="project" value="TreeGrafter"/>
</dbReference>
<dbReference type="InterPro" id="IPR011129">
    <property type="entry name" value="CSD"/>
</dbReference>
<dbReference type="AlphaFoldDB" id="A0A7R6PT70"/>
<dbReference type="CDD" id="cd04458">
    <property type="entry name" value="CSP_CDS"/>
    <property type="match status" value="1"/>
</dbReference>
<dbReference type="Proteomes" id="UP000595332">
    <property type="component" value="Chromosome"/>
</dbReference>
<dbReference type="PANTHER" id="PTHR46109:SF1">
    <property type="entry name" value="PROTEIN LIN-28 HOMOLOG"/>
    <property type="match status" value="1"/>
</dbReference>
<dbReference type="RefSeq" id="WP_201347197.1">
    <property type="nucleotide sequence ID" value="NZ_AP014546.1"/>
</dbReference>
<comment type="subcellular location">
    <subcellularLocation>
        <location evidence="1">Cytoplasm</location>
    </subcellularLocation>
</comment>
<proteinExistence type="predicted"/>
<keyword evidence="2" id="KW-0963">Cytoplasm</keyword>
<evidence type="ECO:0000256" key="2">
    <source>
        <dbReference type="ARBA" id="ARBA00022490"/>
    </source>
</evidence>
<name>A0A7R6PT70_9GAMM</name>
<sequence>MQTGKVKWFNNAKGFGFIIADENPDEDLFAHYSAIQVEGYKSLKAGQPVSFETTPGPKGLHAVNITPLPQQQPVEVEAEAQV</sequence>
<evidence type="ECO:0000313" key="5">
    <source>
        <dbReference type="Proteomes" id="UP000595332"/>
    </source>
</evidence>
<dbReference type="InterPro" id="IPR002059">
    <property type="entry name" value="CSP_DNA-bd"/>
</dbReference>
<dbReference type="SMART" id="SM00357">
    <property type="entry name" value="CSP"/>
    <property type="match status" value="1"/>
</dbReference>
<dbReference type="PANTHER" id="PTHR46109">
    <property type="entry name" value="PROTEIN LIN-28"/>
    <property type="match status" value="1"/>
</dbReference>
<feature type="domain" description="CSD" evidence="3">
    <location>
        <begin position="1"/>
        <end position="67"/>
    </location>
</feature>
<dbReference type="FunFam" id="2.40.50.140:FF:000006">
    <property type="entry name" value="Cold shock protein CspC"/>
    <property type="match status" value="1"/>
</dbReference>
<gene>
    <name evidence="4" type="ORF">NEJAP_2025</name>
</gene>
<evidence type="ECO:0000256" key="1">
    <source>
        <dbReference type="ARBA" id="ARBA00004496"/>
    </source>
</evidence>
<protein>
    <submittedName>
        <fullName evidence="4">Cold shock protein</fullName>
    </submittedName>
</protein>
<reference evidence="4 5" key="1">
    <citation type="journal article" date="2008" name="Int. J. Syst. Evol. Microbiol.">
        <title>Neptunomonas japonica sp. nov., an Osedax japonicus symbiont-like bacterium isolated from sediment adjacent to sperm whale carcasses off Kagoshima, Japan.</title>
        <authorList>
            <person name="Miyazaki M."/>
            <person name="Nogi Y."/>
            <person name="Fujiwara Y."/>
            <person name="Kawato M."/>
            <person name="Kubokawa K."/>
            <person name="Horikoshi K."/>
        </authorList>
    </citation>
    <scope>NUCLEOTIDE SEQUENCE [LARGE SCALE GENOMIC DNA]</scope>
    <source>
        <strain evidence="4 5">JAMM 1380</strain>
    </source>
</reference>
<dbReference type="KEGG" id="njp:NEJAP_2025"/>
<dbReference type="GO" id="GO:0031054">
    <property type="term" value="P:pre-miRNA processing"/>
    <property type="evidence" value="ECO:0007669"/>
    <property type="project" value="TreeGrafter"/>
</dbReference>
<evidence type="ECO:0000313" key="4">
    <source>
        <dbReference type="EMBL" id="BBB29975.1"/>
    </source>
</evidence>
<dbReference type="Gene3D" id="2.40.50.140">
    <property type="entry name" value="Nucleic acid-binding proteins"/>
    <property type="match status" value="1"/>
</dbReference>
<dbReference type="SUPFAM" id="SSF50249">
    <property type="entry name" value="Nucleic acid-binding proteins"/>
    <property type="match status" value="1"/>
</dbReference>
<dbReference type="PIRSF" id="PIRSF002599">
    <property type="entry name" value="Cold_shock_A"/>
    <property type="match status" value="1"/>
</dbReference>